<sequence>MVTAMEVTACSTPVIVNTGAGGQDGLLVFVDKQLVAVLVLMCANHDADATLHGKWFLEAGFGPCQDWNKGQIFATRDDALAWVRTQVVTDHLEA</sequence>
<reference evidence="1" key="2">
    <citation type="submission" date="2021-08" db="EMBL/GenBank/DDBJ databases">
        <authorList>
            <person name="Tani A."/>
            <person name="Ola A."/>
            <person name="Ogura Y."/>
            <person name="Katsura K."/>
            <person name="Hayashi T."/>
        </authorList>
    </citation>
    <scope>NUCLEOTIDE SEQUENCE</scope>
    <source>
        <strain evidence="1">DSM 17168</strain>
    </source>
</reference>
<reference evidence="1" key="1">
    <citation type="journal article" date="2021" name="Front. Microbiol.">
        <title>Comprehensive Comparative Genomics and Phenotyping of Methylobacterium Species.</title>
        <authorList>
            <person name="Alessa O."/>
            <person name="Ogura Y."/>
            <person name="Fujitani Y."/>
            <person name="Takami H."/>
            <person name="Hayashi T."/>
            <person name="Sahin N."/>
            <person name="Tani A."/>
        </authorList>
    </citation>
    <scope>NUCLEOTIDE SEQUENCE</scope>
    <source>
        <strain evidence="1">DSM 17168</strain>
    </source>
</reference>
<dbReference type="Proteomes" id="UP001055153">
    <property type="component" value="Unassembled WGS sequence"/>
</dbReference>
<comment type="caution">
    <text evidence="1">The sequence shown here is derived from an EMBL/GenBank/DDBJ whole genome shotgun (WGS) entry which is preliminary data.</text>
</comment>
<dbReference type="EMBL" id="BPQQ01000016">
    <property type="protein sequence ID" value="GJD99621.1"/>
    <property type="molecule type" value="Genomic_DNA"/>
</dbReference>
<evidence type="ECO:0000313" key="1">
    <source>
        <dbReference type="EMBL" id="GJD99621.1"/>
    </source>
</evidence>
<keyword evidence="2" id="KW-1185">Reference proteome</keyword>
<organism evidence="1 2">
    <name type="scientific">Methylobacterium isbiliense</name>
    <dbReference type="NCBI Taxonomy" id="315478"/>
    <lineage>
        <taxon>Bacteria</taxon>
        <taxon>Pseudomonadati</taxon>
        <taxon>Pseudomonadota</taxon>
        <taxon>Alphaproteobacteria</taxon>
        <taxon>Hyphomicrobiales</taxon>
        <taxon>Methylobacteriaceae</taxon>
        <taxon>Methylobacterium</taxon>
    </lineage>
</organism>
<gene>
    <name evidence="1" type="ORF">GMJLKIPL_1539</name>
</gene>
<proteinExistence type="predicted"/>
<name>A0ABQ4S8V3_9HYPH</name>
<accession>A0ABQ4S8V3</accession>
<evidence type="ECO:0000313" key="2">
    <source>
        <dbReference type="Proteomes" id="UP001055153"/>
    </source>
</evidence>
<protein>
    <submittedName>
        <fullName evidence="1">Uncharacterized protein</fullName>
    </submittedName>
</protein>
<dbReference type="RefSeq" id="WP_238234499.1">
    <property type="nucleotide sequence ID" value="NZ_BPQQ01000016.1"/>
</dbReference>